<dbReference type="GO" id="GO:0031023">
    <property type="term" value="P:microtubule organizing center organization"/>
    <property type="evidence" value="ECO:0007669"/>
    <property type="project" value="TreeGrafter"/>
</dbReference>
<evidence type="ECO:0000313" key="2">
    <source>
        <dbReference type="Proteomes" id="UP001163823"/>
    </source>
</evidence>
<proteinExistence type="predicted"/>
<dbReference type="KEGG" id="qsa:O6P43_023978"/>
<dbReference type="PANTHER" id="PTHR14352">
    <property type="entry name" value="HAUS AUGMIN-LIKE COMPLEX SUBUNIT 7"/>
    <property type="match status" value="1"/>
</dbReference>
<accession>A0AAD7LGT6</accession>
<evidence type="ECO:0000313" key="1">
    <source>
        <dbReference type="EMBL" id="KAJ7957712.1"/>
    </source>
</evidence>
<keyword evidence="2" id="KW-1185">Reference proteome</keyword>
<dbReference type="GO" id="GO:0051011">
    <property type="term" value="F:microtubule minus-end binding"/>
    <property type="evidence" value="ECO:0007669"/>
    <property type="project" value="InterPro"/>
</dbReference>
<sequence length="106" mass="12038">MLTTQMRSTRSHLESFLETTRAFNMIYTKEIHQWTHKMEVPQLHGFGPTANSLLEAYKMLLKTSGESSSVTRIIFECESALSFLNRDLGILSASIAREQGEKLSAR</sequence>
<dbReference type="Proteomes" id="UP001163823">
    <property type="component" value="Chromosome 9"/>
</dbReference>
<reference evidence="1" key="1">
    <citation type="journal article" date="2023" name="Science">
        <title>Elucidation of the pathway for biosynthesis of saponin adjuvants from the soapbark tree.</title>
        <authorList>
            <person name="Reed J."/>
            <person name="Orme A."/>
            <person name="El-Demerdash A."/>
            <person name="Owen C."/>
            <person name="Martin L.B.B."/>
            <person name="Misra R.C."/>
            <person name="Kikuchi S."/>
            <person name="Rejzek M."/>
            <person name="Martin A.C."/>
            <person name="Harkess A."/>
            <person name="Leebens-Mack J."/>
            <person name="Louveau T."/>
            <person name="Stephenson M.J."/>
            <person name="Osbourn A."/>
        </authorList>
    </citation>
    <scope>NUCLEOTIDE SEQUENCE</scope>
    <source>
        <strain evidence="1">S10</strain>
    </source>
</reference>
<dbReference type="Pfam" id="PF06694">
    <property type="entry name" value="Plant_NMP1"/>
    <property type="match status" value="2"/>
</dbReference>
<dbReference type="PANTHER" id="PTHR14352:SF2">
    <property type="entry name" value="HAUS AUGMIN-LIKE COMPLEX SUBUNIT 7"/>
    <property type="match status" value="1"/>
</dbReference>
<dbReference type="GO" id="GO:0051225">
    <property type="term" value="P:spindle assembly"/>
    <property type="evidence" value="ECO:0007669"/>
    <property type="project" value="TreeGrafter"/>
</dbReference>
<dbReference type="InterPro" id="IPR010604">
    <property type="entry name" value="Plant_AUG7"/>
</dbReference>
<protein>
    <submittedName>
        <fullName evidence="1">AUGMIN subunit 7</fullName>
    </submittedName>
</protein>
<comment type="caution">
    <text evidence="1">The sequence shown here is derived from an EMBL/GenBank/DDBJ whole genome shotgun (WGS) entry which is preliminary data.</text>
</comment>
<organism evidence="1 2">
    <name type="scientific">Quillaja saponaria</name>
    <name type="common">Soap bark tree</name>
    <dbReference type="NCBI Taxonomy" id="32244"/>
    <lineage>
        <taxon>Eukaryota</taxon>
        <taxon>Viridiplantae</taxon>
        <taxon>Streptophyta</taxon>
        <taxon>Embryophyta</taxon>
        <taxon>Tracheophyta</taxon>
        <taxon>Spermatophyta</taxon>
        <taxon>Magnoliopsida</taxon>
        <taxon>eudicotyledons</taxon>
        <taxon>Gunneridae</taxon>
        <taxon>Pentapetalae</taxon>
        <taxon>rosids</taxon>
        <taxon>fabids</taxon>
        <taxon>Fabales</taxon>
        <taxon>Quillajaceae</taxon>
        <taxon>Quillaja</taxon>
    </lineage>
</organism>
<dbReference type="EMBL" id="JARAOO010000009">
    <property type="protein sequence ID" value="KAJ7957712.1"/>
    <property type="molecule type" value="Genomic_DNA"/>
</dbReference>
<dbReference type="AlphaFoldDB" id="A0AAD7LGT6"/>
<gene>
    <name evidence="1" type="ORF">O6P43_023978</name>
</gene>
<dbReference type="GO" id="GO:0070652">
    <property type="term" value="C:HAUS complex"/>
    <property type="evidence" value="ECO:0007669"/>
    <property type="project" value="TreeGrafter"/>
</dbReference>
<name>A0AAD7LGT6_QUISA</name>
<dbReference type="InterPro" id="IPR029711">
    <property type="entry name" value="Haus7-like"/>
</dbReference>